<dbReference type="OrthoDB" id="9904351at2759"/>
<evidence type="ECO:0000313" key="3">
    <source>
        <dbReference type="EMBL" id="CAH1773040.1"/>
    </source>
</evidence>
<feature type="region of interest" description="Disordered" evidence="2">
    <location>
        <begin position="22"/>
        <end position="101"/>
    </location>
</feature>
<dbReference type="PANTHER" id="PTHR34533:SF3">
    <property type="entry name" value="BICD FAMILY-LIKE CARGO ADAPTER 2"/>
    <property type="match status" value="1"/>
</dbReference>
<dbReference type="InterPro" id="IPR039284">
    <property type="entry name" value="CCDC159/163"/>
</dbReference>
<feature type="compositionally biased region" description="Acidic residues" evidence="2">
    <location>
        <begin position="401"/>
        <end position="425"/>
    </location>
</feature>
<reference evidence="3" key="1">
    <citation type="submission" date="2022-03" db="EMBL/GenBank/DDBJ databases">
        <authorList>
            <person name="Martin C."/>
        </authorList>
    </citation>
    <scope>NUCLEOTIDE SEQUENCE</scope>
</reference>
<feature type="compositionally biased region" description="Polar residues" evidence="2">
    <location>
        <begin position="73"/>
        <end position="85"/>
    </location>
</feature>
<accession>A0A8J1Y133</accession>
<feature type="compositionally biased region" description="Polar residues" evidence="2">
    <location>
        <begin position="321"/>
        <end position="334"/>
    </location>
</feature>
<comment type="caution">
    <text evidence="3">The sequence shown here is derived from an EMBL/GenBank/DDBJ whole genome shotgun (WGS) entry which is preliminary data.</text>
</comment>
<feature type="compositionally biased region" description="Polar residues" evidence="2">
    <location>
        <begin position="280"/>
        <end position="290"/>
    </location>
</feature>
<sequence>MDWENQFSSILRDTENNLARVKSHLGSAKSTSQRALSPLNPTEFSHLRAGSSRDFMASTPKTRHVGFRDLEAGQSTVPSQSNYPAYSSSGRSYSSNPEPGMMSNDAPYIEIDQSPAVVALLNDKIEHQERLIDKLRRSVDKMEGERNFYKKELKSIQDELNKLSDRVYEKGVDLETERKIEQWKRNMMTELHMVQSQLQAQKKSDDLTHLGTNQMFDATREIQDLKRFVREDNDSLRRELESVKTRMVKTDLEMTTLRADNQDLSRRNDRLERIFRELSDTYQTQQQNSNRQEEDRDHEKHQITELRLTVAALRDRIGHMETNNQLTHSQPIKQNTEKSKRHKKKPQAKIRGPADMFSIHSSDLDLSSSLSLADYTSDLSLRSNRKSKHNGPKEKVSAFSEELDDLNLSDVDTADSDDSLDLDEL</sequence>
<organism evidence="3 4">
    <name type="scientific">Owenia fusiformis</name>
    <name type="common">Polychaete worm</name>
    <dbReference type="NCBI Taxonomy" id="6347"/>
    <lineage>
        <taxon>Eukaryota</taxon>
        <taxon>Metazoa</taxon>
        <taxon>Spiralia</taxon>
        <taxon>Lophotrochozoa</taxon>
        <taxon>Annelida</taxon>
        <taxon>Polychaeta</taxon>
        <taxon>Sedentaria</taxon>
        <taxon>Canalipalpata</taxon>
        <taxon>Sabellida</taxon>
        <taxon>Oweniida</taxon>
        <taxon>Oweniidae</taxon>
        <taxon>Owenia</taxon>
    </lineage>
</organism>
<keyword evidence="1" id="KW-0175">Coiled coil</keyword>
<feature type="compositionally biased region" description="Basic residues" evidence="2">
    <location>
        <begin position="339"/>
        <end position="348"/>
    </location>
</feature>
<feature type="coiled-coil region" evidence="1">
    <location>
        <begin position="118"/>
        <end position="166"/>
    </location>
</feature>
<protein>
    <submittedName>
        <fullName evidence="3">Uncharacterized protein</fullName>
    </submittedName>
</protein>
<feature type="region of interest" description="Disordered" evidence="2">
    <location>
        <begin position="321"/>
        <end position="355"/>
    </location>
</feature>
<keyword evidence="4" id="KW-1185">Reference proteome</keyword>
<proteinExistence type="predicted"/>
<feature type="compositionally biased region" description="Basic and acidic residues" evidence="2">
    <location>
        <begin position="291"/>
        <end position="303"/>
    </location>
</feature>
<feature type="compositionally biased region" description="Low complexity" evidence="2">
    <location>
        <begin position="86"/>
        <end position="95"/>
    </location>
</feature>
<dbReference type="EMBL" id="CAIIXF020000001">
    <property type="protein sequence ID" value="CAH1773040.1"/>
    <property type="molecule type" value="Genomic_DNA"/>
</dbReference>
<gene>
    <name evidence="3" type="ORF">OFUS_LOCUS689</name>
</gene>
<evidence type="ECO:0000313" key="4">
    <source>
        <dbReference type="Proteomes" id="UP000749559"/>
    </source>
</evidence>
<evidence type="ECO:0000256" key="2">
    <source>
        <dbReference type="SAM" id="MobiDB-lite"/>
    </source>
</evidence>
<dbReference type="Proteomes" id="UP000749559">
    <property type="component" value="Unassembled WGS sequence"/>
</dbReference>
<dbReference type="PANTHER" id="PTHR34533">
    <property type="entry name" value="TRANSMEMBRANE PROTEIN CCDC163"/>
    <property type="match status" value="1"/>
</dbReference>
<feature type="region of interest" description="Disordered" evidence="2">
    <location>
        <begin position="278"/>
        <end position="303"/>
    </location>
</feature>
<name>A0A8J1Y133_OWEFU</name>
<dbReference type="AlphaFoldDB" id="A0A8J1Y133"/>
<feature type="region of interest" description="Disordered" evidence="2">
    <location>
        <begin position="379"/>
        <end position="425"/>
    </location>
</feature>
<feature type="compositionally biased region" description="Polar residues" evidence="2">
    <location>
        <begin position="28"/>
        <end position="43"/>
    </location>
</feature>
<evidence type="ECO:0000256" key="1">
    <source>
        <dbReference type="SAM" id="Coils"/>
    </source>
</evidence>